<dbReference type="Pfam" id="PF13439">
    <property type="entry name" value="Glyco_transf_4"/>
    <property type="match status" value="1"/>
</dbReference>
<dbReference type="AlphaFoldDB" id="A0L558"/>
<keyword evidence="4" id="KW-1185">Reference proteome</keyword>
<dbReference type="STRING" id="156889.Mmc1_0580"/>
<reference evidence="4" key="1">
    <citation type="journal article" date="2009" name="Appl. Environ. Microbiol.">
        <title>Complete genome sequence of the chemolithoautotrophic marine magnetotactic coccus strain MC-1.</title>
        <authorList>
            <person name="Schubbe S."/>
            <person name="Williams T.J."/>
            <person name="Xie G."/>
            <person name="Kiss H.E."/>
            <person name="Brettin T.S."/>
            <person name="Martinez D."/>
            <person name="Ross C.A."/>
            <person name="Schuler D."/>
            <person name="Cox B.L."/>
            <person name="Nealson K.H."/>
            <person name="Bazylinski D.A."/>
        </authorList>
    </citation>
    <scope>NUCLEOTIDE SEQUENCE [LARGE SCALE GENOMIC DNA]</scope>
    <source>
        <strain evidence="4">ATCC BAA-1437 / JCM 17883 / MC-1</strain>
    </source>
</reference>
<organism evidence="3 4">
    <name type="scientific">Magnetococcus marinus (strain ATCC BAA-1437 / JCM 17883 / MC-1)</name>
    <dbReference type="NCBI Taxonomy" id="156889"/>
    <lineage>
        <taxon>Bacteria</taxon>
        <taxon>Pseudomonadati</taxon>
        <taxon>Pseudomonadota</taxon>
        <taxon>Magnetococcia</taxon>
        <taxon>Magnetococcales</taxon>
        <taxon>Magnetococcaceae</taxon>
        <taxon>Magnetococcus</taxon>
    </lineage>
</organism>
<evidence type="ECO:0000259" key="1">
    <source>
        <dbReference type="Pfam" id="PF00534"/>
    </source>
</evidence>
<evidence type="ECO:0000313" key="4">
    <source>
        <dbReference type="Proteomes" id="UP000002586"/>
    </source>
</evidence>
<feature type="domain" description="Glycosyltransferase subfamily 4-like N-terminal" evidence="2">
    <location>
        <begin position="121"/>
        <end position="225"/>
    </location>
</feature>
<evidence type="ECO:0000313" key="3">
    <source>
        <dbReference type="EMBL" id="ABK43101.1"/>
    </source>
</evidence>
<reference evidence="3 4" key="2">
    <citation type="journal article" date="2012" name="Int. J. Syst. Evol. Microbiol.">
        <title>Magnetococcus marinus gen. nov., sp. nov., a marine, magnetotactic bacterium that represents a novel lineage (Magnetococcaceae fam. nov.; Magnetococcales ord. nov.) at the base of the Alphaproteobacteria.</title>
        <authorList>
            <person name="Bazylinski D.A."/>
            <person name="Williams T.J."/>
            <person name="Lefevre C.T."/>
            <person name="Berg R.J."/>
            <person name="Zhang C.L."/>
            <person name="Bowser S.S."/>
            <person name="Dean A.J."/>
            <person name="Beveridge T.J."/>
        </authorList>
    </citation>
    <scope>NUCLEOTIDE SEQUENCE [LARGE SCALE GENOMIC DNA]</scope>
    <source>
        <strain evidence="4">ATCC BAA-1437 / JCM 17883 / MC-1</strain>
    </source>
</reference>
<dbReference type="InterPro" id="IPR001296">
    <property type="entry name" value="Glyco_trans_1"/>
</dbReference>
<dbReference type="Proteomes" id="UP000002586">
    <property type="component" value="Chromosome"/>
</dbReference>
<dbReference type="InterPro" id="IPR028098">
    <property type="entry name" value="Glyco_trans_4-like_N"/>
</dbReference>
<dbReference type="PANTHER" id="PTHR45947">
    <property type="entry name" value="SULFOQUINOVOSYL TRANSFERASE SQD2"/>
    <property type="match status" value="1"/>
</dbReference>
<dbReference type="PANTHER" id="PTHR45947:SF3">
    <property type="entry name" value="SULFOQUINOVOSYL TRANSFERASE SQD2"/>
    <property type="match status" value="1"/>
</dbReference>
<name>A0L558_MAGMM</name>
<evidence type="ECO:0000259" key="2">
    <source>
        <dbReference type="Pfam" id="PF13439"/>
    </source>
</evidence>
<dbReference type="SUPFAM" id="SSF53756">
    <property type="entry name" value="UDP-Glycosyltransferase/glycogen phosphorylase"/>
    <property type="match status" value="1"/>
</dbReference>
<dbReference type="KEGG" id="mgm:Mmc1_0580"/>
<dbReference type="HOGENOM" id="CLU_009583_2_4_5"/>
<feature type="domain" description="Glycosyl transferase family 1" evidence="1">
    <location>
        <begin position="243"/>
        <end position="394"/>
    </location>
</feature>
<accession>A0L558</accession>
<proteinExistence type="predicted"/>
<dbReference type="Pfam" id="PF00534">
    <property type="entry name" value="Glycos_transf_1"/>
    <property type="match status" value="1"/>
</dbReference>
<dbReference type="EMBL" id="CP000471">
    <property type="protein sequence ID" value="ABK43101.1"/>
    <property type="molecule type" value="Genomic_DNA"/>
</dbReference>
<sequence length="417" mass="45403">MWRVCEGQPLSIQAVEWHCETMRILTFSTLFPNPQMPYHGIFVARRLAQLQSYAQATGLALESRVVAPVPWFPVASPRFGRYGRWGAVAAQSEWQGFAVQHPRYLLLPKIGMSSAPWMLARGAYAPLKRLEQSWPFDLIDAHYMYPDGVAAILLGRWLNKPVVITSRGTDLNLIPNYTLPRRWITWAAAEAAGLVTVCAALKASLVGLGVAPSRVTVLRNGVDLQTFTPPLDRQALRDKLAMHHPTLLSVGHLIPRKGHELVIAALPQLPQVQLVVCGEGPMLAELKATAKRLGVAPRVRFAGALAAASLKDYYGAADALVLASDREGWANVLLESMACGTPVVASSVWGTPEVVASPAAGRLFTPRTAQALATEVQALLADPPPRSATRHYAEGFAWHSTSAGQFQMFQAILPHQP</sequence>
<dbReference type="InterPro" id="IPR050194">
    <property type="entry name" value="Glycosyltransferase_grp1"/>
</dbReference>
<dbReference type="GO" id="GO:0016757">
    <property type="term" value="F:glycosyltransferase activity"/>
    <property type="evidence" value="ECO:0007669"/>
    <property type="project" value="InterPro"/>
</dbReference>
<dbReference type="CAZy" id="GT4">
    <property type="family name" value="Glycosyltransferase Family 4"/>
</dbReference>
<dbReference type="CDD" id="cd03798">
    <property type="entry name" value="GT4_WlbH-like"/>
    <property type="match status" value="1"/>
</dbReference>
<dbReference type="Gene3D" id="3.40.50.2000">
    <property type="entry name" value="Glycogen Phosphorylase B"/>
    <property type="match status" value="2"/>
</dbReference>
<protein>
    <submittedName>
        <fullName evidence="3">Glycosyl transferase, group 1</fullName>
    </submittedName>
</protein>
<keyword evidence="3" id="KW-0808">Transferase</keyword>
<gene>
    <name evidence="3" type="ordered locus">Mmc1_0580</name>
</gene>
<dbReference type="eggNOG" id="COG0438">
    <property type="taxonomic scope" value="Bacteria"/>
</dbReference>